<dbReference type="Proteomes" id="UP001418222">
    <property type="component" value="Unassembled WGS sequence"/>
</dbReference>
<accession>A0AAP0GED9</accession>
<protein>
    <submittedName>
        <fullName evidence="1">Uncharacterized protein</fullName>
    </submittedName>
</protein>
<evidence type="ECO:0000313" key="2">
    <source>
        <dbReference type="Proteomes" id="UP001418222"/>
    </source>
</evidence>
<dbReference type="EMBL" id="JBBWWQ010000002">
    <property type="protein sequence ID" value="KAK8954505.1"/>
    <property type="molecule type" value="Genomic_DNA"/>
</dbReference>
<keyword evidence="2" id="KW-1185">Reference proteome</keyword>
<sequence length="145" mass="16492">MEMLSIMINDSWTASWQLTLQNITCLCKSELKHQYLLPGHPDELRDGSARWRSELGAMDFRLGHEDFCSNLLGGALIFSEQSTSFSEHKEDTFNSFPQPPIKRVITPFKSIIAEIAETAEKNVSTEPLRQLRSSKEKIERSVGFS</sequence>
<comment type="caution">
    <text evidence="1">The sequence shown here is derived from an EMBL/GenBank/DDBJ whole genome shotgun (WGS) entry which is preliminary data.</text>
</comment>
<reference evidence="1 2" key="1">
    <citation type="journal article" date="2022" name="Nat. Plants">
        <title>Genomes of leafy and leafless Platanthera orchids illuminate the evolution of mycoheterotrophy.</title>
        <authorList>
            <person name="Li M.H."/>
            <person name="Liu K.W."/>
            <person name="Li Z."/>
            <person name="Lu H.C."/>
            <person name="Ye Q.L."/>
            <person name="Zhang D."/>
            <person name="Wang J.Y."/>
            <person name="Li Y.F."/>
            <person name="Zhong Z.M."/>
            <person name="Liu X."/>
            <person name="Yu X."/>
            <person name="Liu D.K."/>
            <person name="Tu X.D."/>
            <person name="Liu B."/>
            <person name="Hao Y."/>
            <person name="Liao X.Y."/>
            <person name="Jiang Y.T."/>
            <person name="Sun W.H."/>
            <person name="Chen J."/>
            <person name="Chen Y.Q."/>
            <person name="Ai Y."/>
            <person name="Zhai J.W."/>
            <person name="Wu S.S."/>
            <person name="Zhou Z."/>
            <person name="Hsiao Y.Y."/>
            <person name="Wu W.L."/>
            <person name="Chen Y.Y."/>
            <person name="Lin Y.F."/>
            <person name="Hsu J.L."/>
            <person name="Li C.Y."/>
            <person name="Wang Z.W."/>
            <person name="Zhao X."/>
            <person name="Zhong W.Y."/>
            <person name="Ma X.K."/>
            <person name="Ma L."/>
            <person name="Huang J."/>
            <person name="Chen G.Z."/>
            <person name="Huang M.Z."/>
            <person name="Huang L."/>
            <person name="Peng D.H."/>
            <person name="Luo Y.B."/>
            <person name="Zou S.Q."/>
            <person name="Chen S.P."/>
            <person name="Lan S."/>
            <person name="Tsai W.C."/>
            <person name="Van de Peer Y."/>
            <person name="Liu Z.J."/>
        </authorList>
    </citation>
    <scope>NUCLEOTIDE SEQUENCE [LARGE SCALE GENOMIC DNA]</scope>
    <source>
        <strain evidence="1">Lor287</strain>
    </source>
</reference>
<dbReference type="AlphaFoldDB" id="A0AAP0GED9"/>
<organism evidence="1 2">
    <name type="scientific">Platanthera zijinensis</name>
    <dbReference type="NCBI Taxonomy" id="2320716"/>
    <lineage>
        <taxon>Eukaryota</taxon>
        <taxon>Viridiplantae</taxon>
        <taxon>Streptophyta</taxon>
        <taxon>Embryophyta</taxon>
        <taxon>Tracheophyta</taxon>
        <taxon>Spermatophyta</taxon>
        <taxon>Magnoliopsida</taxon>
        <taxon>Liliopsida</taxon>
        <taxon>Asparagales</taxon>
        <taxon>Orchidaceae</taxon>
        <taxon>Orchidoideae</taxon>
        <taxon>Orchideae</taxon>
        <taxon>Orchidinae</taxon>
        <taxon>Platanthera</taxon>
    </lineage>
</organism>
<name>A0AAP0GED9_9ASPA</name>
<gene>
    <name evidence="1" type="ORF">KSP39_PZI002346</name>
</gene>
<evidence type="ECO:0000313" key="1">
    <source>
        <dbReference type="EMBL" id="KAK8954505.1"/>
    </source>
</evidence>
<proteinExistence type="predicted"/>